<feature type="compositionally biased region" description="Pro residues" evidence="1">
    <location>
        <begin position="725"/>
        <end position="739"/>
    </location>
</feature>
<sequence>MMPRLLFLHTLTGMIASLHLPLFPRLLIPLQFLQSPTGRISAHLSLPPKMIATVQPPAIRLMSSLQLFLLLKLLALLHCCQPMTAMSGYLSLFRKLMIAIPALIGMMESSHLHFQLSLMIPCFLPKPLTETMVSPHLPLLTLMMPPQMVLPSTGIITTLPSHPPSLVTPLCFPKPPTELIVFHLLSLLPKMLMPYYLRNTRTMMMVFPLLFPAEEDNASSQVPPINNENDGINSSITVTEADDQLPPSHSGNLGFPSPVPPAEVDNATQLATPTRDQEMLSPEHSPDDDTDPCTPSARISQNGSATPPVPPLASSTTRVDEINSTSPPTPPVADDAGALHRSAGDEVAISQVASPESSDTSIPQSSGEGRIFTSPNTDESATVTPPSSSDNHIDNQQVAPRPESTLRAEIMERVRAMMAQSPGNGVSDASEPLWMQAMRAAQQTSPEAHLQARQRSPSPIVPSTSANPAIHPCSPRRTRRTTSPQSAGGQPSEQESSLTLKQEIMQRIHAMMAQQQAVSNGGNQPMWMQEMMRQAGQQPARSRTPNPPSTPAISLTPMSTSTHPLTPCRPTSPIPPILLPNQPPVVMSLVQPLHPTLPTPPLTPPTSIPAIQLTASTTACPPAPTLPSNPPGVPMPVALATPSVLPPSLPLPTLPLTPSPSSPDIQQMTGAVACPLHPTLPSNQHAVPLLVRTTALVNPSVVVPPSTSLTPVLTPPQTPHQSVPTIPPPTAAAPCPPSPSRLAAAAPSPPVPPAVQSASPVPVTPLATPKKRRRATIQSPPVIGKKQREGTSPPVQTQPTQPTVPCFPAPLPSESSFIPIQKYDDLEDVTNQGQAVCLGTGAFGDILLKRRKSDASLVAVKQLRNVQDPNEAYSKMIKEIRCMMAVQHHREFPKVWGIIDQTTFAIEFIGDGTNFTSTDLYFFLVNPPSGLTTVDYINICLDISRGLLALHEAGWSHNDLHNGNVMIWRDPSRSNNWAAKIIDLGLTTRIDLPPPTFMFDSPKKAWCYQNCPHMAPEIVEGVCQQGVKGDIYSLGDLFHIIADNKAELNFYMGHW</sequence>
<evidence type="ECO:0000313" key="3">
    <source>
        <dbReference type="Proteomes" id="UP000694845"/>
    </source>
</evidence>
<feature type="region of interest" description="Disordered" evidence="1">
    <location>
        <begin position="241"/>
        <end position="337"/>
    </location>
</feature>
<dbReference type="SUPFAM" id="SSF56112">
    <property type="entry name" value="Protein kinase-like (PK-like)"/>
    <property type="match status" value="1"/>
</dbReference>
<feature type="region of interest" description="Disordered" evidence="1">
    <location>
        <begin position="439"/>
        <end position="497"/>
    </location>
</feature>
<dbReference type="GO" id="GO:0043235">
    <property type="term" value="C:receptor complex"/>
    <property type="evidence" value="ECO:0007669"/>
    <property type="project" value="TreeGrafter"/>
</dbReference>
<dbReference type="GO" id="GO:0007169">
    <property type="term" value="P:cell surface receptor protein tyrosine kinase signaling pathway"/>
    <property type="evidence" value="ECO:0007669"/>
    <property type="project" value="TreeGrafter"/>
</dbReference>
<dbReference type="InterPro" id="IPR011009">
    <property type="entry name" value="Kinase-like_dom_sf"/>
</dbReference>
<dbReference type="AlphaFoldDB" id="A0A8B7Y4M8"/>
<feature type="region of interest" description="Disordered" evidence="1">
    <location>
        <begin position="350"/>
        <end position="403"/>
    </location>
</feature>
<feature type="region of interest" description="Disordered" evidence="1">
    <location>
        <begin position="534"/>
        <end position="565"/>
    </location>
</feature>
<keyword evidence="3" id="KW-1185">Reference proteome</keyword>
<dbReference type="GO" id="GO:0004714">
    <property type="term" value="F:transmembrane receptor protein tyrosine kinase activity"/>
    <property type="evidence" value="ECO:0007669"/>
    <property type="project" value="TreeGrafter"/>
</dbReference>
<dbReference type="OMA" id="VDYINIC"/>
<feature type="compositionally biased region" description="Low complexity" evidence="1">
    <location>
        <begin position="793"/>
        <end position="803"/>
    </location>
</feature>
<dbReference type="InterPro" id="IPR000719">
    <property type="entry name" value="Prot_kinase_dom"/>
</dbReference>
<dbReference type="GO" id="GO:0005524">
    <property type="term" value="F:ATP binding"/>
    <property type="evidence" value="ECO:0007669"/>
    <property type="project" value="InterPro"/>
</dbReference>
<feature type="compositionally biased region" description="Polar residues" evidence="1">
    <location>
        <begin position="483"/>
        <end position="497"/>
    </location>
</feature>
<dbReference type="SMART" id="SM00220">
    <property type="entry name" value="S_TKc"/>
    <property type="match status" value="1"/>
</dbReference>
<dbReference type="OrthoDB" id="626167at2759"/>
<protein>
    <submittedName>
        <fullName evidence="4">Proline-rich protein 36-like</fullName>
    </submittedName>
</protein>
<dbReference type="PROSITE" id="PS50011">
    <property type="entry name" value="PROTEIN_KINASE_DOM"/>
    <property type="match status" value="1"/>
</dbReference>
<feature type="compositionally biased region" description="Polar residues" evidence="1">
    <location>
        <begin position="453"/>
        <end position="467"/>
    </location>
</feature>
<dbReference type="GeneID" id="110977209"/>
<reference evidence="4" key="1">
    <citation type="submission" date="2025-08" db="UniProtKB">
        <authorList>
            <consortium name="RefSeq"/>
        </authorList>
    </citation>
    <scope>IDENTIFICATION</scope>
</reference>
<dbReference type="CDD" id="cd00180">
    <property type="entry name" value="PKc"/>
    <property type="match status" value="1"/>
</dbReference>
<dbReference type="Pfam" id="PF00069">
    <property type="entry name" value="Pkinase"/>
    <property type="match status" value="1"/>
</dbReference>
<evidence type="ECO:0000259" key="2">
    <source>
        <dbReference type="PROSITE" id="PS50011"/>
    </source>
</evidence>
<feature type="compositionally biased region" description="Low complexity" evidence="1">
    <location>
        <begin position="754"/>
        <end position="765"/>
    </location>
</feature>
<feature type="compositionally biased region" description="Polar residues" evidence="1">
    <location>
        <begin position="313"/>
        <end position="326"/>
    </location>
</feature>
<proteinExistence type="predicted"/>
<accession>A0A8B7Y4M8</accession>
<dbReference type="PANTHER" id="PTHR24416:SF611">
    <property type="entry name" value="TYROSINE-PROTEIN KINASE TRANSMEMBRANE RECEPTOR ROR"/>
    <property type="match status" value="1"/>
</dbReference>
<dbReference type="PANTHER" id="PTHR24416">
    <property type="entry name" value="TYROSINE-PROTEIN KINASE RECEPTOR"/>
    <property type="match status" value="1"/>
</dbReference>
<dbReference type="RefSeq" id="XP_022086816.1">
    <property type="nucleotide sequence ID" value="XM_022231124.1"/>
</dbReference>
<feature type="region of interest" description="Disordered" evidence="1">
    <location>
        <begin position="710"/>
        <end position="803"/>
    </location>
</feature>
<feature type="domain" description="Protein kinase" evidence="2">
    <location>
        <begin position="832"/>
        <end position="1055"/>
    </location>
</feature>
<name>A0A8B7Y4M8_ACAPL</name>
<dbReference type="InterPro" id="IPR050122">
    <property type="entry name" value="RTK"/>
</dbReference>
<evidence type="ECO:0000313" key="4">
    <source>
        <dbReference type="RefSeq" id="XP_022086816.1"/>
    </source>
</evidence>
<organism evidence="3 4">
    <name type="scientific">Acanthaster planci</name>
    <name type="common">Crown-of-thorns starfish</name>
    <dbReference type="NCBI Taxonomy" id="133434"/>
    <lineage>
        <taxon>Eukaryota</taxon>
        <taxon>Metazoa</taxon>
        <taxon>Echinodermata</taxon>
        <taxon>Eleutherozoa</taxon>
        <taxon>Asterozoa</taxon>
        <taxon>Asteroidea</taxon>
        <taxon>Valvatacea</taxon>
        <taxon>Valvatida</taxon>
        <taxon>Acanthasteridae</taxon>
        <taxon>Acanthaster</taxon>
    </lineage>
</organism>
<evidence type="ECO:0000256" key="1">
    <source>
        <dbReference type="SAM" id="MobiDB-lite"/>
    </source>
</evidence>
<dbReference type="GO" id="GO:0005886">
    <property type="term" value="C:plasma membrane"/>
    <property type="evidence" value="ECO:0007669"/>
    <property type="project" value="TreeGrafter"/>
</dbReference>
<feature type="compositionally biased region" description="Polar residues" evidence="1">
    <location>
        <begin position="535"/>
        <end position="544"/>
    </location>
</feature>
<feature type="compositionally biased region" description="Polar residues" evidence="1">
    <location>
        <begin position="551"/>
        <end position="564"/>
    </location>
</feature>
<gene>
    <name evidence="4" type="primary">LOC110977209</name>
</gene>
<feature type="compositionally biased region" description="Polar residues" evidence="1">
    <location>
        <begin position="351"/>
        <end position="398"/>
    </location>
</feature>
<dbReference type="Gene3D" id="1.10.510.10">
    <property type="entry name" value="Transferase(Phosphotransferase) domain 1"/>
    <property type="match status" value="1"/>
</dbReference>
<dbReference type="Gene3D" id="3.30.200.20">
    <property type="entry name" value="Phosphorylase Kinase, domain 1"/>
    <property type="match status" value="1"/>
</dbReference>
<dbReference type="KEGG" id="aplc:110977209"/>
<dbReference type="Proteomes" id="UP000694845">
    <property type="component" value="Unplaced"/>
</dbReference>